<protein>
    <recommendedName>
        <fullName evidence="2">SAP domain-containing protein</fullName>
    </recommendedName>
</protein>
<dbReference type="Pfam" id="PF18953">
    <property type="entry name" value="SAP_new25"/>
    <property type="match status" value="1"/>
</dbReference>
<evidence type="ECO:0000256" key="1">
    <source>
        <dbReference type="SAM" id="MobiDB-lite"/>
    </source>
</evidence>
<feature type="region of interest" description="Disordered" evidence="1">
    <location>
        <begin position="84"/>
        <end position="119"/>
    </location>
</feature>
<accession>A0ABD3GCM0</accession>
<dbReference type="PROSITE" id="PS50800">
    <property type="entry name" value="SAP"/>
    <property type="match status" value="1"/>
</dbReference>
<organism evidence="3 4">
    <name type="scientific">Riccia sorocarpa</name>
    <dbReference type="NCBI Taxonomy" id="122646"/>
    <lineage>
        <taxon>Eukaryota</taxon>
        <taxon>Viridiplantae</taxon>
        <taxon>Streptophyta</taxon>
        <taxon>Embryophyta</taxon>
        <taxon>Marchantiophyta</taxon>
        <taxon>Marchantiopsida</taxon>
        <taxon>Marchantiidae</taxon>
        <taxon>Marchantiales</taxon>
        <taxon>Ricciaceae</taxon>
        <taxon>Riccia</taxon>
    </lineage>
</organism>
<dbReference type="InterPro" id="IPR003034">
    <property type="entry name" value="SAP_dom"/>
</dbReference>
<dbReference type="AlphaFoldDB" id="A0ABD3GCM0"/>
<sequence length="562" mass="63807">MTRPPRPKYPSDLRNYHEIRKPGFAHTVRLPEELLETYEKLKRAMGPKTTHADALRFIFEAAESAIQAVVQAAEPIVMGDSQHSGLGNVSFDTPMDNFEEDPGAESPLDASDSDDDNEPPIVWDFTGEGDDVVCGDSQIPTCNSEPQALRQYADATYGFWSKVKVLDFFLKFPVMCPIEGCMRKFLPPKVVEFQQVWSISMKCPVDHTFAFLTGELETERGVPDITGKFYHSALCSGMTHSCLEAMCEEVGLHVPRRAHFFDFQSGKRRNIGWIAAALDLWETEKKRLQQDLLQAGKPLVLYVDCRFDSSRSAFHGTLPVINMADDKLRDFCKDNGLPSSGNKLQLVQRVSVHLKLPEAGASTSIQRTRPLRYPELAQHDLAYKLKSWIYTCAKNAARRGDSDPKVLTLDIQNAANHWAGNHATCRTLPGTRKCVIENWDASSERKYAEGGETHIAVKDFLKKYITESKMKFYIRARENFMSETFHSVINKFATKRIHFDSSHTARLACAAMDWNENIRREVRAVYNQVSNDTAVRRRARTNKVLCHRTSVWKFNIARRVFG</sequence>
<keyword evidence="4" id="KW-1185">Reference proteome</keyword>
<gene>
    <name evidence="3" type="ORF">R1sor_026853</name>
</gene>
<evidence type="ECO:0000313" key="4">
    <source>
        <dbReference type="Proteomes" id="UP001633002"/>
    </source>
</evidence>
<proteinExistence type="predicted"/>
<reference evidence="3 4" key="1">
    <citation type="submission" date="2024-09" db="EMBL/GenBank/DDBJ databases">
        <title>Chromosome-scale assembly of Riccia sorocarpa.</title>
        <authorList>
            <person name="Paukszto L."/>
        </authorList>
    </citation>
    <scope>NUCLEOTIDE SEQUENCE [LARGE SCALE GENOMIC DNA]</scope>
    <source>
        <strain evidence="3">LP-2024</strain>
        <tissue evidence="3">Aerial parts of the thallus</tissue>
    </source>
</reference>
<dbReference type="EMBL" id="JBJQOH010000008">
    <property type="protein sequence ID" value="KAL3676905.1"/>
    <property type="molecule type" value="Genomic_DNA"/>
</dbReference>
<evidence type="ECO:0000259" key="2">
    <source>
        <dbReference type="PROSITE" id="PS50800"/>
    </source>
</evidence>
<feature type="domain" description="SAP" evidence="2">
    <location>
        <begin position="320"/>
        <end position="354"/>
    </location>
</feature>
<evidence type="ECO:0000313" key="3">
    <source>
        <dbReference type="EMBL" id="KAL3676905.1"/>
    </source>
</evidence>
<comment type="caution">
    <text evidence="3">The sequence shown here is derived from an EMBL/GenBank/DDBJ whole genome shotgun (WGS) entry which is preliminary data.</text>
</comment>
<name>A0ABD3GCM0_9MARC</name>
<dbReference type="Proteomes" id="UP001633002">
    <property type="component" value="Unassembled WGS sequence"/>
</dbReference>